<dbReference type="OrthoDB" id="5293815at2"/>
<comment type="caution">
    <text evidence="2">The sequence shown here is derived from an EMBL/GenBank/DDBJ whole genome shotgun (WGS) entry which is preliminary data.</text>
</comment>
<dbReference type="GO" id="GO:0061542">
    <property type="term" value="F:3-demethylubiquinol 3-O-methyltransferase activity"/>
    <property type="evidence" value="ECO:0007669"/>
    <property type="project" value="InterPro"/>
</dbReference>
<name>A0A6N6VU99_9BACT</name>
<dbReference type="EMBL" id="WFLM01000003">
    <property type="protein sequence ID" value="KAB8038814.1"/>
    <property type="molecule type" value="Genomic_DNA"/>
</dbReference>
<protein>
    <submittedName>
        <fullName evidence="2">3-demethylubiquinone-9 3-O-methyltransferase</fullName>
    </submittedName>
</protein>
<dbReference type="PANTHER" id="PTHR43591">
    <property type="entry name" value="METHYLTRANSFERASE"/>
    <property type="match status" value="1"/>
</dbReference>
<dbReference type="GO" id="GO:0032259">
    <property type="term" value="P:methylation"/>
    <property type="evidence" value="ECO:0007669"/>
    <property type="project" value="UniProtKB-KW"/>
</dbReference>
<dbReference type="CDD" id="cd02440">
    <property type="entry name" value="AdoMet_MTases"/>
    <property type="match status" value="1"/>
</dbReference>
<evidence type="ECO:0000259" key="1">
    <source>
        <dbReference type="Pfam" id="PF08241"/>
    </source>
</evidence>
<dbReference type="Proteomes" id="UP000437748">
    <property type="component" value="Unassembled WGS sequence"/>
</dbReference>
<dbReference type="AlphaFoldDB" id="A0A6N6VU99"/>
<keyword evidence="2" id="KW-0830">Ubiquinone</keyword>
<dbReference type="NCBIfam" id="TIGR01983">
    <property type="entry name" value="UbiG"/>
    <property type="match status" value="1"/>
</dbReference>
<reference evidence="2 3" key="1">
    <citation type="submission" date="2019-10" db="EMBL/GenBank/DDBJ databases">
        <title>New species of Slilvanegrellaceae.</title>
        <authorList>
            <person name="Pitt A."/>
            <person name="Hahn M.W."/>
        </authorList>
    </citation>
    <scope>NUCLEOTIDE SEQUENCE [LARGE SCALE GENOMIC DNA]</scope>
    <source>
        <strain evidence="2 3">SP-Ram-0.45-NSY-1</strain>
    </source>
</reference>
<dbReference type="RefSeq" id="WP_153420169.1">
    <property type="nucleotide sequence ID" value="NZ_WFLM01000003.1"/>
</dbReference>
<dbReference type="Pfam" id="PF08241">
    <property type="entry name" value="Methyltransf_11"/>
    <property type="match status" value="1"/>
</dbReference>
<dbReference type="InterPro" id="IPR010233">
    <property type="entry name" value="UbiG_MeTrfase"/>
</dbReference>
<dbReference type="SUPFAM" id="SSF53335">
    <property type="entry name" value="S-adenosyl-L-methionine-dependent methyltransferases"/>
    <property type="match status" value="1"/>
</dbReference>
<evidence type="ECO:0000313" key="3">
    <source>
        <dbReference type="Proteomes" id="UP000437748"/>
    </source>
</evidence>
<gene>
    <name evidence="2" type="primary">ubiG</name>
    <name evidence="2" type="ORF">GCL60_08100</name>
</gene>
<dbReference type="InterPro" id="IPR013216">
    <property type="entry name" value="Methyltransf_11"/>
</dbReference>
<evidence type="ECO:0000313" key="2">
    <source>
        <dbReference type="EMBL" id="KAB8038814.1"/>
    </source>
</evidence>
<proteinExistence type="predicted"/>
<keyword evidence="2" id="KW-0808">Transferase</keyword>
<dbReference type="Gene3D" id="3.40.50.150">
    <property type="entry name" value="Vaccinia Virus protein VP39"/>
    <property type="match status" value="1"/>
</dbReference>
<dbReference type="InterPro" id="IPR029063">
    <property type="entry name" value="SAM-dependent_MTases_sf"/>
</dbReference>
<keyword evidence="2" id="KW-0489">Methyltransferase</keyword>
<dbReference type="GO" id="GO:0010420">
    <property type="term" value="F:polyprenyldihydroxybenzoate methyltransferase activity"/>
    <property type="evidence" value="ECO:0007669"/>
    <property type="project" value="InterPro"/>
</dbReference>
<dbReference type="PANTHER" id="PTHR43591:SF110">
    <property type="entry name" value="RHODANESE DOMAIN-CONTAINING PROTEIN"/>
    <property type="match status" value="1"/>
</dbReference>
<sequence length="246" mass="28517">MFQKKTINNELYKSLGDKWYHGNDYVELLRSEAKTRNPWIMLQIEKYFNKNIEILDIGCGGGLLSNDLSKIGYHVSGIDIHEEVLQVARNYDQFKKVKYIKADALNLPFPDESFDVVCAMDFLEHIEDYQLALKEGTRVLKKNGLFFFHTFNRNLFSSLFVIKGMEWFVKGTPKNLHVAHLFIKPSELLSFFSKLNCQKIELKGLSPKIFSKSFFNLIQNGVVDKNFTFQINSSLLTGYIGYVKKN</sequence>
<keyword evidence="3" id="KW-1185">Reference proteome</keyword>
<organism evidence="2 3">
    <name type="scientific">Silvanigrella paludirubra</name>
    <dbReference type="NCBI Taxonomy" id="2499159"/>
    <lineage>
        <taxon>Bacteria</taxon>
        <taxon>Pseudomonadati</taxon>
        <taxon>Bdellovibrionota</taxon>
        <taxon>Oligoflexia</taxon>
        <taxon>Silvanigrellales</taxon>
        <taxon>Silvanigrellaceae</taxon>
        <taxon>Silvanigrella</taxon>
    </lineage>
</organism>
<accession>A0A6N6VU99</accession>
<feature type="domain" description="Methyltransferase type 11" evidence="1">
    <location>
        <begin position="55"/>
        <end position="148"/>
    </location>
</feature>